<feature type="transmembrane region" description="Helical" evidence="1">
    <location>
        <begin position="90"/>
        <end position="109"/>
    </location>
</feature>
<sequence>MTAVASVPSDPSALHGLGRPLLVFAGLPLLLAAPFEFLSVFDSRPFPEIAAGTAHSVSANLVLLGFCGLLVAVPALVTHTGSTGRRLGRTAALLATAGAAGGVVSQWYIGTVLPWLAHSKSPELSGEMGGVGLYGTMALLTAGILALGISGLRSRVLPKPAAILLIVAAVAFVFPPALIALTGAALLWSGAAGLRASAPSVPATDAPMAA</sequence>
<dbReference type="EMBL" id="BONV01000043">
    <property type="protein sequence ID" value="GIG83804.1"/>
    <property type="molecule type" value="Genomic_DNA"/>
</dbReference>
<evidence type="ECO:0000313" key="3">
    <source>
        <dbReference type="Proteomes" id="UP000630097"/>
    </source>
</evidence>
<dbReference type="Proteomes" id="UP000630097">
    <property type="component" value="Unassembled WGS sequence"/>
</dbReference>
<keyword evidence="1" id="KW-0812">Transmembrane</keyword>
<keyword evidence="1" id="KW-0472">Membrane</keyword>
<evidence type="ECO:0000313" key="2">
    <source>
        <dbReference type="EMBL" id="GIG83804.1"/>
    </source>
</evidence>
<protein>
    <recommendedName>
        <fullName evidence="4">DUF998 domain-containing protein</fullName>
    </recommendedName>
</protein>
<feature type="transmembrane region" description="Helical" evidence="1">
    <location>
        <begin position="21"/>
        <end position="41"/>
    </location>
</feature>
<evidence type="ECO:0008006" key="4">
    <source>
        <dbReference type="Google" id="ProtNLM"/>
    </source>
</evidence>
<reference evidence="2 3" key="1">
    <citation type="submission" date="2021-01" db="EMBL/GenBank/DDBJ databases">
        <title>Whole genome shotgun sequence of Planotetraspora kaengkrachanensis NBRC 104272.</title>
        <authorList>
            <person name="Komaki H."/>
            <person name="Tamura T."/>
        </authorList>
    </citation>
    <scope>NUCLEOTIDE SEQUENCE [LARGE SCALE GENOMIC DNA]</scope>
    <source>
        <strain evidence="2 3">NBRC 104272</strain>
    </source>
</reference>
<keyword evidence="3" id="KW-1185">Reference proteome</keyword>
<feature type="transmembrane region" description="Helical" evidence="1">
    <location>
        <begin position="129"/>
        <end position="149"/>
    </location>
</feature>
<keyword evidence="1" id="KW-1133">Transmembrane helix</keyword>
<comment type="caution">
    <text evidence="2">The sequence shown here is derived from an EMBL/GenBank/DDBJ whole genome shotgun (WGS) entry which is preliminary data.</text>
</comment>
<accession>A0A8J3VBQ5</accession>
<feature type="transmembrane region" description="Helical" evidence="1">
    <location>
        <begin position="61"/>
        <end position="78"/>
    </location>
</feature>
<organism evidence="2 3">
    <name type="scientific">Planotetraspora kaengkrachanensis</name>
    <dbReference type="NCBI Taxonomy" id="575193"/>
    <lineage>
        <taxon>Bacteria</taxon>
        <taxon>Bacillati</taxon>
        <taxon>Actinomycetota</taxon>
        <taxon>Actinomycetes</taxon>
        <taxon>Streptosporangiales</taxon>
        <taxon>Streptosporangiaceae</taxon>
        <taxon>Planotetraspora</taxon>
    </lineage>
</organism>
<gene>
    <name evidence="2" type="ORF">Pka01_69310</name>
</gene>
<name>A0A8J3VBQ5_9ACTN</name>
<feature type="transmembrane region" description="Helical" evidence="1">
    <location>
        <begin position="161"/>
        <end position="188"/>
    </location>
</feature>
<proteinExistence type="predicted"/>
<dbReference type="AlphaFoldDB" id="A0A8J3VBQ5"/>
<dbReference type="RefSeq" id="WP_203887091.1">
    <property type="nucleotide sequence ID" value="NZ_BAABHH010000005.1"/>
</dbReference>
<evidence type="ECO:0000256" key="1">
    <source>
        <dbReference type="SAM" id="Phobius"/>
    </source>
</evidence>